<evidence type="ECO:0000256" key="4">
    <source>
        <dbReference type="ARBA" id="ARBA00022670"/>
    </source>
</evidence>
<dbReference type="PANTHER" id="PTHR43390:SF1">
    <property type="entry name" value="CHLOROPLAST PROCESSING PEPTIDASE"/>
    <property type="match status" value="1"/>
</dbReference>
<dbReference type="EMBL" id="JAPMOU010000013">
    <property type="protein sequence ID" value="MDE1462685.1"/>
    <property type="molecule type" value="Genomic_DNA"/>
</dbReference>
<evidence type="ECO:0000313" key="15">
    <source>
        <dbReference type="EMBL" id="MDE1462685.1"/>
    </source>
</evidence>
<keyword evidence="16" id="KW-1185">Reference proteome</keyword>
<accession>A0ABT5U8K2</accession>
<name>A0ABT5U8K2_9GAMM</name>
<keyword evidence="6 15" id="KW-0378">Hydrolase</keyword>
<feature type="domain" description="Peptidase S26" evidence="14">
    <location>
        <begin position="92"/>
        <end position="135"/>
    </location>
</feature>
<protein>
    <recommendedName>
        <fullName evidence="3 12">Signal peptidase I</fullName>
        <ecNumber evidence="12">3.4.21.89</ecNumber>
    </recommendedName>
</protein>
<dbReference type="Pfam" id="PF10502">
    <property type="entry name" value="Peptidase_S26"/>
    <property type="match status" value="2"/>
</dbReference>
<proteinExistence type="inferred from homology"/>
<evidence type="ECO:0000256" key="10">
    <source>
        <dbReference type="ARBA" id="ARBA00023136"/>
    </source>
</evidence>
<evidence type="ECO:0000256" key="2">
    <source>
        <dbReference type="ARBA" id="ARBA00009370"/>
    </source>
</evidence>
<keyword evidence="9 13" id="KW-1133">Transmembrane helix</keyword>
<dbReference type="GO" id="GO:0009003">
    <property type="term" value="F:signal peptidase activity"/>
    <property type="evidence" value="ECO:0007669"/>
    <property type="project" value="UniProtKB-EC"/>
</dbReference>
<comment type="subcellular location">
    <subcellularLocation>
        <location evidence="1">Endoplasmic reticulum membrane</location>
        <topology evidence="1">Single-pass type II membrane protein</topology>
    </subcellularLocation>
</comment>
<keyword evidence="4" id="KW-0645">Protease</keyword>
<comment type="function">
    <text evidence="11">Catalytic component of the signal peptidase complex (SPC) which catalyzes the cleavage of N-terminal signal sequences from nascent proteins as they are translocated into the lumen of the endoplasmic reticulum. Specifically cleaves N-terminal signal peptides that contain a hydrophobic alpha-helix (h-region) shorter than 18-20 amino acids.</text>
</comment>
<dbReference type="InterPro" id="IPR019533">
    <property type="entry name" value="Peptidase_S26"/>
</dbReference>
<gene>
    <name evidence="15" type="ORF">ORQ98_11965</name>
</gene>
<dbReference type="PANTHER" id="PTHR43390">
    <property type="entry name" value="SIGNAL PEPTIDASE I"/>
    <property type="match status" value="1"/>
</dbReference>
<keyword evidence="10 13" id="KW-0472">Membrane</keyword>
<keyword evidence="8" id="KW-0735">Signal-anchor</keyword>
<dbReference type="NCBIfam" id="TIGR02228">
    <property type="entry name" value="sigpep_I_arch"/>
    <property type="match status" value="1"/>
</dbReference>
<comment type="similarity">
    <text evidence="2">Belongs to the peptidase S26 family.</text>
</comment>
<evidence type="ECO:0000313" key="16">
    <source>
        <dbReference type="Proteomes" id="UP001528823"/>
    </source>
</evidence>
<feature type="transmembrane region" description="Helical" evidence="13">
    <location>
        <begin position="6"/>
        <end position="28"/>
    </location>
</feature>
<evidence type="ECO:0000256" key="1">
    <source>
        <dbReference type="ARBA" id="ARBA00004648"/>
    </source>
</evidence>
<dbReference type="CDD" id="cd06530">
    <property type="entry name" value="S26_SPase_I"/>
    <property type="match status" value="1"/>
</dbReference>
<dbReference type="InterPro" id="IPR036286">
    <property type="entry name" value="LexA/Signal_pep-like_sf"/>
</dbReference>
<feature type="domain" description="Peptidase S26" evidence="14">
    <location>
        <begin position="22"/>
        <end position="90"/>
    </location>
</feature>
<reference evidence="15 16" key="1">
    <citation type="submission" date="2022-11" db="EMBL/GenBank/DDBJ databases">
        <title>Spartinivicinus poritis sp. nov., isolated from scleractinian coral Porites lutea.</title>
        <authorList>
            <person name="Zhang G."/>
            <person name="Cai L."/>
            <person name="Wei Q."/>
        </authorList>
    </citation>
    <scope>NUCLEOTIDE SEQUENCE [LARGE SCALE GENOMIC DNA]</scope>
    <source>
        <strain evidence="15 16">A2-2</strain>
    </source>
</reference>
<organism evidence="15 16">
    <name type="scientific">Spartinivicinus poritis</name>
    <dbReference type="NCBI Taxonomy" id="2994640"/>
    <lineage>
        <taxon>Bacteria</taxon>
        <taxon>Pseudomonadati</taxon>
        <taxon>Pseudomonadota</taxon>
        <taxon>Gammaproteobacteria</taxon>
        <taxon>Oceanospirillales</taxon>
        <taxon>Zooshikellaceae</taxon>
        <taxon>Spartinivicinus</taxon>
    </lineage>
</organism>
<evidence type="ECO:0000256" key="5">
    <source>
        <dbReference type="ARBA" id="ARBA00022692"/>
    </source>
</evidence>
<dbReference type="Proteomes" id="UP001528823">
    <property type="component" value="Unassembled WGS sequence"/>
</dbReference>
<dbReference type="SUPFAM" id="SSF51306">
    <property type="entry name" value="LexA/Signal peptidase"/>
    <property type="match status" value="1"/>
</dbReference>
<evidence type="ECO:0000256" key="9">
    <source>
        <dbReference type="ARBA" id="ARBA00022989"/>
    </source>
</evidence>
<evidence type="ECO:0000256" key="11">
    <source>
        <dbReference type="ARBA" id="ARBA00045533"/>
    </source>
</evidence>
<dbReference type="InterPro" id="IPR001733">
    <property type="entry name" value="Peptidase_S26B"/>
</dbReference>
<sequence>MTTKPVHQLIYTCIFIILSYSALITGFITKHHWLGIHIYFVPSMSMYPTLKPGQFILLDTWVYQSQQLKVNDVVVFQHGNTHQWLVKRITQWPNGKLLNNGLLFMQGDNQNNSHDSRSFGGIKSKQVVGQVKLVLLGIDYRHHLLTNSYLHEIH</sequence>
<dbReference type="PRINTS" id="PR00727">
    <property type="entry name" value="LEADERPTASE"/>
</dbReference>
<keyword evidence="7" id="KW-0256">Endoplasmic reticulum</keyword>
<evidence type="ECO:0000256" key="6">
    <source>
        <dbReference type="ARBA" id="ARBA00022801"/>
    </source>
</evidence>
<dbReference type="PROSITE" id="PS00501">
    <property type="entry name" value="SPASE_I_1"/>
    <property type="match status" value="1"/>
</dbReference>
<keyword evidence="5 13" id="KW-0812">Transmembrane</keyword>
<dbReference type="RefSeq" id="WP_274689039.1">
    <property type="nucleotide sequence ID" value="NZ_JAPMOU010000013.1"/>
</dbReference>
<dbReference type="InterPro" id="IPR019756">
    <property type="entry name" value="Pept_S26A_signal_pept_1_Ser-AS"/>
</dbReference>
<evidence type="ECO:0000256" key="12">
    <source>
        <dbReference type="NCBIfam" id="TIGR02228"/>
    </source>
</evidence>
<dbReference type="Gene3D" id="2.10.109.10">
    <property type="entry name" value="Umud Fragment, subunit A"/>
    <property type="match status" value="1"/>
</dbReference>
<evidence type="ECO:0000256" key="3">
    <source>
        <dbReference type="ARBA" id="ARBA00019232"/>
    </source>
</evidence>
<dbReference type="EC" id="3.4.21.89" evidence="12"/>
<comment type="caution">
    <text evidence="15">The sequence shown here is derived from an EMBL/GenBank/DDBJ whole genome shotgun (WGS) entry which is preliminary data.</text>
</comment>
<evidence type="ECO:0000259" key="14">
    <source>
        <dbReference type="Pfam" id="PF10502"/>
    </source>
</evidence>
<evidence type="ECO:0000256" key="8">
    <source>
        <dbReference type="ARBA" id="ARBA00022968"/>
    </source>
</evidence>
<evidence type="ECO:0000256" key="13">
    <source>
        <dbReference type="SAM" id="Phobius"/>
    </source>
</evidence>
<dbReference type="InterPro" id="IPR000223">
    <property type="entry name" value="Pept_S26A_signal_pept_1"/>
</dbReference>
<evidence type="ECO:0000256" key="7">
    <source>
        <dbReference type="ARBA" id="ARBA00022824"/>
    </source>
</evidence>